<dbReference type="PANTHER" id="PTHR37313">
    <property type="entry name" value="UPF0749 PROTEIN RV1825"/>
    <property type="match status" value="1"/>
</dbReference>
<dbReference type="EMBL" id="JBHUOG010000002">
    <property type="protein sequence ID" value="MFD2795371.1"/>
    <property type="molecule type" value="Genomic_DNA"/>
</dbReference>
<accession>A0ABW5VZ20</accession>
<dbReference type="RefSeq" id="WP_377185381.1">
    <property type="nucleotide sequence ID" value="NZ_JBHUOG010000002.1"/>
</dbReference>
<proteinExistence type="inferred from homology"/>
<evidence type="ECO:0000256" key="1">
    <source>
        <dbReference type="ARBA" id="ARBA00009108"/>
    </source>
</evidence>
<comment type="similarity">
    <text evidence="1">Belongs to the UPF0749 family.</text>
</comment>
<keyword evidence="3" id="KW-0812">Transmembrane</keyword>
<name>A0ABW5VZ20_9MICO</name>
<protein>
    <submittedName>
        <fullName evidence="4">DUF881 domain-containing protein</fullName>
    </submittedName>
</protein>
<comment type="caution">
    <text evidence="4">The sequence shown here is derived from an EMBL/GenBank/DDBJ whole genome shotgun (WGS) entry which is preliminary data.</text>
</comment>
<feature type="transmembrane region" description="Helical" evidence="3">
    <location>
        <begin position="52"/>
        <end position="70"/>
    </location>
</feature>
<dbReference type="Gene3D" id="3.30.70.1880">
    <property type="entry name" value="Protein of unknown function DUF881"/>
    <property type="match status" value="1"/>
</dbReference>
<dbReference type="PANTHER" id="PTHR37313:SF1">
    <property type="entry name" value="UPF0749 PROTEIN RV1823"/>
    <property type="match status" value="1"/>
</dbReference>
<dbReference type="InterPro" id="IPR010273">
    <property type="entry name" value="DUF881"/>
</dbReference>
<reference evidence="5" key="1">
    <citation type="journal article" date="2019" name="Int. J. Syst. Evol. Microbiol.">
        <title>The Global Catalogue of Microorganisms (GCM) 10K type strain sequencing project: providing services to taxonomists for standard genome sequencing and annotation.</title>
        <authorList>
            <consortium name="The Broad Institute Genomics Platform"/>
            <consortium name="The Broad Institute Genome Sequencing Center for Infectious Disease"/>
            <person name="Wu L."/>
            <person name="Ma J."/>
        </authorList>
    </citation>
    <scope>NUCLEOTIDE SEQUENCE [LARGE SCALE GENOMIC DNA]</scope>
    <source>
        <strain evidence="5">CCM 7044</strain>
    </source>
</reference>
<keyword evidence="5" id="KW-1185">Reference proteome</keyword>
<keyword evidence="3" id="KW-0472">Membrane</keyword>
<dbReference type="Pfam" id="PF05949">
    <property type="entry name" value="DUF881"/>
    <property type="match status" value="1"/>
</dbReference>
<evidence type="ECO:0000256" key="2">
    <source>
        <dbReference type="SAM" id="MobiDB-lite"/>
    </source>
</evidence>
<gene>
    <name evidence="4" type="ORF">ACFS27_17560</name>
</gene>
<keyword evidence="3" id="KW-1133">Transmembrane helix</keyword>
<organism evidence="4 5">
    <name type="scientific">Promicromonospora vindobonensis</name>
    <dbReference type="NCBI Taxonomy" id="195748"/>
    <lineage>
        <taxon>Bacteria</taxon>
        <taxon>Bacillati</taxon>
        <taxon>Actinomycetota</taxon>
        <taxon>Actinomycetes</taxon>
        <taxon>Micrococcales</taxon>
        <taxon>Promicromonosporaceae</taxon>
        <taxon>Promicromonospora</taxon>
    </lineage>
</organism>
<evidence type="ECO:0000313" key="4">
    <source>
        <dbReference type="EMBL" id="MFD2795371.1"/>
    </source>
</evidence>
<sequence>MTVPGAAGRRPDESMTLLREVTERPLDPGYAQMAQRLAEAGETTSRRGGASMVTWLLVAILLGAATTIAVRDLRAPQPSVAKGRTVLMEQIQERSAAVESLSRRSVELRSEVDGLQGGGLLPSALVEVNELDRWVSGAVPVRGPGMVVELTDGSGGGLVDPGDAPADSRVRDADVQFVVNELWAAGAEAVAVNDERLTSLSAIRNAGDAILVDLQPLNGPTYTVEAVGDPEDMQVEFARSAGLGFLQLLSAEYGIENEVSTSEGMYLPGAGSPTLRYAHTSEDRSEEDNG</sequence>
<dbReference type="Proteomes" id="UP001597479">
    <property type="component" value="Unassembled WGS sequence"/>
</dbReference>
<evidence type="ECO:0000313" key="5">
    <source>
        <dbReference type="Proteomes" id="UP001597479"/>
    </source>
</evidence>
<evidence type="ECO:0000256" key="3">
    <source>
        <dbReference type="SAM" id="Phobius"/>
    </source>
</evidence>
<feature type="region of interest" description="Disordered" evidence="2">
    <location>
        <begin position="266"/>
        <end position="290"/>
    </location>
</feature>